<reference evidence="3 4" key="1">
    <citation type="journal article" date="2019" name="Sci. Rep.">
        <title>Orb-weaving spider Araneus ventricosus genome elucidates the spidroin gene catalogue.</title>
        <authorList>
            <person name="Kono N."/>
            <person name="Nakamura H."/>
            <person name="Ohtoshi R."/>
            <person name="Moran D.A.P."/>
            <person name="Shinohara A."/>
            <person name="Yoshida Y."/>
            <person name="Fujiwara M."/>
            <person name="Mori M."/>
            <person name="Tomita M."/>
            <person name="Arakawa K."/>
        </authorList>
    </citation>
    <scope>NUCLEOTIDE SEQUENCE [LARGE SCALE GENOMIC DNA]</scope>
</reference>
<dbReference type="EMBL" id="BGPR01007209">
    <property type="protein sequence ID" value="GBN25163.1"/>
    <property type="molecule type" value="Genomic_DNA"/>
</dbReference>
<organism evidence="3 4">
    <name type="scientific">Araneus ventricosus</name>
    <name type="common">Orbweaver spider</name>
    <name type="synonym">Epeira ventricosa</name>
    <dbReference type="NCBI Taxonomy" id="182803"/>
    <lineage>
        <taxon>Eukaryota</taxon>
        <taxon>Metazoa</taxon>
        <taxon>Ecdysozoa</taxon>
        <taxon>Arthropoda</taxon>
        <taxon>Chelicerata</taxon>
        <taxon>Arachnida</taxon>
        <taxon>Araneae</taxon>
        <taxon>Araneomorphae</taxon>
        <taxon>Entelegynae</taxon>
        <taxon>Araneoidea</taxon>
        <taxon>Araneidae</taxon>
        <taxon>Araneus</taxon>
    </lineage>
</organism>
<dbReference type="AlphaFoldDB" id="A0A4Y2MEX2"/>
<sequence>MSYKAEQARVRRMLEDLYADSDSIDDFSEDENCYTENHDDYEEESSDTEQSDVSDDEVVQSHATKKAKTQYLTGRDGTLWKKDSVNTFTNPLVLDTSNIIPGVNACARQAKTVLECWSLLFSDEILNHIVENTNLHIKKISQFYSRERSAKSTDLIEIKALIGLLYLAGCHKSSRLNVRELWDRKGTGIERFWLTMARDRFLFLLRGLRFDDFYARKDNIKWDKLAPIRAVFELFVENCKKCYCISDFATVDKMLIPFRGKCAFTQYQPKKSQKQGIKIFALVDTNSRYVFNLEIYAGKQPDGVYAVSYDSVDVVTRLITPISGTGRNITGGNWFTSFPLIKTLLREHKLTYVGAVSKNNKELPTELVNSRNRPIGSSVSGFQSDVTVVSYVPKKGKNTIIASSRHNTSTADFYEEENMPDIVKFYHTTKDAVDAVGDLCMAYDVARRSQRWPMAVLFFLLNFAGINSQILYCSNCDESEQLTRRLFLKELSVSLTDEHIKRRSTLTNIAPEIRLRRQEVTGIASTSKETADQFPFGTRKRCYTCKTSKIDKQDRKTRYSCEICKKYICLSHAKFICTKCPISSVNHSEE</sequence>
<accession>A0A4Y2MEX2</accession>
<keyword evidence="4" id="KW-1185">Reference proteome</keyword>
<name>A0A4Y2MEX2_ARAVE</name>
<dbReference type="PANTHER" id="PTHR46599:SF6">
    <property type="entry name" value="DUAL SPECIFICITY PHOSPHATASE 26"/>
    <property type="match status" value="1"/>
</dbReference>
<feature type="domain" description="PiggyBac transposable element-derived protein" evidence="2">
    <location>
        <begin position="115"/>
        <end position="468"/>
    </location>
</feature>
<evidence type="ECO:0000259" key="2">
    <source>
        <dbReference type="Pfam" id="PF13843"/>
    </source>
</evidence>
<evidence type="ECO:0000313" key="3">
    <source>
        <dbReference type="EMBL" id="GBN25163.1"/>
    </source>
</evidence>
<comment type="caution">
    <text evidence="3">The sequence shown here is derived from an EMBL/GenBank/DDBJ whole genome shotgun (WGS) entry which is preliminary data.</text>
</comment>
<dbReference type="OrthoDB" id="6423686at2759"/>
<dbReference type="Pfam" id="PF13843">
    <property type="entry name" value="DDE_Tnp_1_7"/>
    <property type="match status" value="1"/>
</dbReference>
<dbReference type="InterPro" id="IPR029526">
    <property type="entry name" value="PGBD"/>
</dbReference>
<proteinExistence type="predicted"/>
<feature type="compositionally biased region" description="Acidic residues" evidence="1">
    <location>
        <begin position="21"/>
        <end position="58"/>
    </location>
</feature>
<evidence type="ECO:0000313" key="4">
    <source>
        <dbReference type="Proteomes" id="UP000499080"/>
    </source>
</evidence>
<gene>
    <name evidence="3" type="primary">PGBD4_160</name>
    <name evidence="3" type="ORF">AVEN_191636_1</name>
</gene>
<evidence type="ECO:0000256" key="1">
    <source>
        <dbReference type="SAM" id="MobiDB-lite"/>
    </source>
</evidence>
<protein>
    <submittedName>
        <fullName evidence="3">PiggyBac transposable element-derived protein 4</fullName>
    </submittedName>
</protein>
<feature type="region of interest" description="Disordered" evidence="1">
    <location>
        <begin position="21"/>
        <end position="62"/>
    </location>
</feature>
<dbReference type="PANTHER" id="PTHR46599">
    <property type="entry name" value="PIGGYBAC TRANSPOSABLE ELEMENT-DERIVED PROTEIN 4"/>
    <property type="match status" value="1"/>
</dbReference>
<dbReference type="Proteomes" id="UP000499080">
    <property type="component" value="Unassembled WGS sequence"/>
</dbReference>